<organism evidence="2 3">
    <name type="scientific">Nonomuraea jabiensis</name>
    <dbReference type="NCBI Taxonomy" id="882448"/>
    <lineage>
        <taxon>Bacteria</taxon>
        <taxon>Bacillati</taxon>
        <taxon>Actinomycetota</taxon>
        <taxon>Actinomycetes</taxon>
        <taxon>Streptosporangiales</taxon>
        <taxon>Streptosporangiaceae</taxon>
        <taxon>Nonomuraea</taxon>
    </lineage>
</organism>
<keyword evidence="3" id="KW-1185">Reference proteome</keyword>
<gene>
    <name evidence="2" type="ORF">HD596_007359</name>
</gene>
<evidence type="ECO:0000256" key="1">
    <source>
        <dbReference type="SAM" id="SignalP"/>
    </source>
</evidence>
<evidence type="ECO:0000313" key="2">
    <source>
        <dbReference type="EMBL" id="MBB5780603.1"/>
    </source>
</evidence>
<feature type="signal peptide" evidence="1">
    <location>
        <begin position="1"/>
        <end position="26"/>
    </location>
</feature>
<dbReference type="AlphaFoldDB" id="A0A7W9GB92"/>
<proteinExistence type="predicted"/>
<name>A0A7W9GB92_9ACTN</name>
<dbReference type="EMBL" id="JACHMB010000001">
    <property type="protein sequence ID" value="MBB5780603.1"/>
    <property type="molecule type" value="Genomic_DNA"/>
</dbReference>
<evidence type="ECO:0008006" key="4">
    <source>
        <dbReference type="Google" id="ProtNLM"/>
    </source>
</evidence>
<comment type="caution">
    <text evidence="2">The sequence shown here is derived from an EMBL/GenBank/DDBJ whole genome shotgun (WGS) entry which is preliminary data.</text>
</comment>
<keyword evidence="1" id="KW-0732">Signal</keyword>
<accession>A0A7W9GB92</accession>
<evidence type="ECO:0000313" key="3">
    <source>
        <dbReference type="Proteomes" id="UP000579153"/>
    </source>
</evidence>
<protein>
    <recommendedName>
        <fullName evidence="4">Secreted protein</fullName>
    </recommendedName>
</protein>
<feature type="chain" id="PRO_5030988587" description="Secreted protein" evidence="1">
    <location>
        <begin position="27"/>
        <end position="261"/>
    </location>
</feature>
<reference evidence="2 3" key="1">
    <citation type="submission" date="2020-08" db="EMBL/GenBank/DDBJ databases">
        <title>Sequencing the genomes of 1000 actinobacteria strains.</title>
        <authorList>
            <person name="Klenk H.-P."/>
        </authorList>
    </citation>
    <scope>NUCLEOTIDE SEQUENCE [LARGE SCALE GENOMIC DNA]</scope>
    <source>
        <strain evidence="2 3">DSM 45507</strain>
    </source>
</reference>
<dbReference type="Proteomes" id="UP000579153">
    <property type="component" value="Unassembled WGS sequence"/>
</dbReference>
<dbReference type="RefSeq" id="WP_185074038.1">
    <property type="nucleotide sequence ID" value="NZ_JACHMB010000001.1"/>
</dbReference>
<sequence>MQRRLTTALAVMPFAATFAAAGPATAAAAAAPEGCGTSRAGWTGHFVQTGGGSADIRTDRPSTVEGREYHLVLVNRADGSTQRLIGDAGFGPALDLTPRCADPAKPSKVTSFTYSSRRGARPSRAFVREDTTAAFSATRCKARVQNVQGAQLYRYQDRGLLAGFAMKPISAKIRYGTCLTGFGRTLGGDFRYGRTAGDASSAPFYDKVTSGGSPQSFRRLLEAGDQSFSENRLYVRDGDLARCPSAECDRLAGWAARAGLS</sequence>